<evidence type="ECO:0000259" key="1">
    <source>
        <dbReference type="Pfam" id="PF06985"/>
    </source>
</evidence>
<evidence type="ECO:0000313" key="3">
    <source>
        <dbReference type="Proteomes" id="UP001175000"/>
    </source>
</evidence>
<dbReference type="Proteomes" id="UP001175000">
    <property type="component" value="Unassembled WGS sequence"/>
</dbReference>
<dbReference type="InterPro" id="IPR010730">
    <property type="entry name" value="HET"/>
</dbReference>
<accession>A0AA39U4N0</accession>
<dbReference type="Pfam" id="PF26639">
    <property type="entry name" value="Het-6_barrel"/>
    <property type="match status" value="1"/>
</dbReference>
<evidence type="ECO:0000313" key="2">
    <source>
        <dbReference type="EMBL" id="KAK0611705.1"/>
    </source>
</evidence>
<organism evidence="2 3">
    <name type="scientific">Immersiella caudata</name>
    <dbReference type="NCBI Taxonomy" id="314043"/>
    <lineage>
        <taxon>Eukaryota</taxon>
        <taxon>Fungi</taxon>
        <taxon>Dikarya</taxon>
        <taxon>Ascomycota</taxon>
        <taxon>Pezizomycotina</taxon>
        <taxon>Sordariomycetes</taxon>
        <taxon>Sordariomycetidae</taxon>
        <taxon>Sordariales</taxon>
        <taxon>Lasiosphaeriaceae</taxon>
        <taxon>Immersiella</taxon>
    </lineage>
</organism>
<dbReference type="PANTHER" id="PTHR24148">
    <property type="entry name" value="ANKYRIN REPEAT DOMAIN-CONTAINING PROTEIN 39 HOMOLOG-RELATED"/>
    <property type="match status" value="1"/>
</dbReference>
<dbReference type="InterPro" id="IPR052895">
    <property type="entry name" value="HetReg/Transcr_Mod"/>
</dbReference>
<gene>
    <name evidence="2" type="ORF">B0T14DRAFT_571575</name>
</gene>
<dbReference type="PANTHER" id="PTHR24148:SF64">
    <property type="entry name" value="HETEROKARYON INCOMPATIBILITY DOMAIN-CONTAINING PROTEIN"/>
    <property type="match status" value="1"/>
</dbReference>
<protein>
    <submittedName>
        <fullName evidence="2">Heterokaryon incompatibility protein-domain-containing protein</fullName>
    </submittedName>
</protein>
<reference evidence="2" key="1">
    <citation type="submission" date="2023-06" db="EMBL/GenBank/DDBJ databases">
        <title>Genome-scale phylogeny and comparative genomics of the fungal order Sordariales.</title>
        <authorList>
            <consortium name="Lawrence Berkeley National Laboratory"/>
            <person name="Hensen N."/>
            <person name="Bonometti L."/>
            <person name="Westerberg I."/>
            <person name="Brannstrom I.O."/>
            <person name="Guillou S."/>
            <person name="Cros-Aarteil S."/>
            <person name="Calhoun S."/>
            <person name="Haridas S."/>
            <person name="Kuo A."/>
            <person name="Mondo S."/>
            <person name="Pangilinan J."/>
            <person name="Riley R."/>
            <person name="Labutti K."/>
            <person name="Andreopoulos B."/>
            <person name="Lipzen A."/>
            <person name="Chen C."/>
            <person name="Yanf M."/>
            <person name="Daum C."/>
            <person name="Ng V."/>
            <person name="Clum A."/>
            <person name="Steindorff A."/>
            <person name="Ohm R."/>
            <person name="Martin F."/>
            <person name="Silar P."/>
            <person name="Natvig D."/>
            <person name="Lalanne C."/>
            <person name="Gautier V."/>
            <person name="Ament-Velasquez S.L."/>
            <person name="Kruys A."/>
            <person name="Hutchinson M.I."/>
            <person name="Powell A.J."/>
            <person name="Barry K."/>
            <person name="Miller A.N."/>
            <person name="Grigoriev I.V."/>
            <person name="Debuchy R."/>
            <person name="Gladieux P."/>
            <person name="Thoren M.H."/>
            <person name="Johannesson H."/>
        </authorList>
    </citation>
    <scope>NUCLEOTIDE SEQUENCE</scope>
    <source>
        <strain evidence="2">CBS 606.72</strain>
    </source>
</reference>
<dbReference type="Pfam" id="PF06985">
    <property type="entry name" value="HET"/>
    <property type="match status" value="1"/>
</dbReference>
<sequence>MQRQDGGIRNFDFLWREPGAGPTGPPARHVELPFYSRSNDVFFASSSFAVKVTGPDFDHNDLPTAPSLAGTPSRDGLTEQPLRPFICECRPWCTRDLYPSLPSGNAIRILEVMPGTHESPLICNLHIATLPQAVNSYSALSYAWQVGFEPTPLRTIICNDREVQIGENLFDALQRIRHVTSSRMIWADALCINQEDVEERSMQVAKMGDIFHGAYEVLVWLGLEGTPSWQAFSAKAALSDLCTIINKWRENSGKGSRIQRAEFYRRSADGDVQAVTECAPDERSKRFGYNKYWWAETLELFHRRWFHRVWVIQEVALARSARVLLGEYEISWEVIGLAASILRTNFNTLVPTITHRHTRKTLSAFRTGGLNAYFMYRLSRSQSHKERMNPDFHQLLILTRSFDCQDDRDRIYGLIGLPFSRSSGVDGSPFIVPDYSKPAAEVYLEVVTKLIQESSSLRFLSSVQRPSFRLNPEEHGKFNPDIPSWVPQMGLLRNPVPVPVPNHRSPTSPHGNLPAQVPHETAHAKDFAKLLLDGGLHWTFEGGIFDTPDEQSEEGWVVKHAYRKTLTEGQMELLLEKLGSFAQGGNGTRFLDAAGMAGKGRCRYETNSGWKGIGPGAMEPGDDICVMRGARAPFVLRAGEQGTAGGVGEGV</sequence>
<proteinExistence type="predicted"/>
<feature type="domain" description="Heterokaryon incompatibility" evidence="1">
    <location>
        <begin position="137"/>
        <end position="314"/>
    </location>
</feature>
<keyword evidence="3" id="KW-1185">Reference proteome</keyword>
<dbReference type="AlphaFoldDB" id="A0AA39U4N0"/>
<dbReference type="EMBL" id="JAULSU010000007">
    <property type="protein sequence ID" value="KAK0611705.1"/>
    <property type="molecule type" value="Genomic_DNA"/>
</dbReference>
<comment type="caution">
    <text evidence="2">The sequence shown here is derived from an EMBL/GenBank/DDBJ whole genome shotgun (WGS) entry which is preliminary data.</text>
</comment>
<name>A0AA39U4N0_9PEZI</name>